<dbReference type="InterPro" id="IPR017871">
    <property type="entry name" value="ABC_transporter-like_CS"/>
</dbReference>
<dbReference type="Gene3D" id="3.40.50.300">
    <property type="entry name" value="P-loop containing nucleotide triphosphate hydrolases"/>
    <property type="match status" value="1"/>
</dbReference>
<evidence type="ECO:0000256" key="3">
    <source>
        <dbReference type="ARBA" id="ARBA00022840"/>
    </source>
</evidence>
<dbReference type="PROSITE" id="PS50893">
    <property type="entry name" value="ABC_TRANSPORTER_2"/>
    <property type="match status" value="1"/>
</dbReference>
<name>A0A7C5Z2M3_9FIRM</name>
<dbReference type="GO" id="GO:0016887">
    <property type="term" value="F:ATP hydrolysis activity"/>
    <property type="evidence" value="ECO:0007669"/>
    <property type="project" value="InterPro"/>
</dbReference>
<proteinExistence type="predicted"/>
<dbReference type="PANTHER" id="PTHR42781">
    <property type="entry name" value="SPERMIDINE/PUTRESCINE IMPORT ATP-BINDING PROTEIN POTA"/>
    <property type="match status" value="1"/>
</dbReference>
<dbReference type="InterPro" id="IPR003439">
    <property type="entry name" value="ABC_transporter-like_ATP-bd"/>
</dbReference>
<dbReference type="PANTHER" id="PTHR42781:SF9">
    <property type="entry name" value="AMINO ACID ABC TRANSPORTER, ATP-BINDING PROTEIN-RELATED"/>
    <property type="match status" value="1"/>
</dbReference>
<dbReference type="SUPFAM" id="SSF52540">
    <property type="entry name" value="P-loop containing nucleoside triphosphate hydrolases"/>
    <property type="match status" value="1"/>
</dbReference>
<dbReference type="GO" id="GO:0005524">
    <property type="term" value="F:ATP binding"/>
    <property type="evidence" value="ECO:0007669"/>
    <property type="project" value="UniProtKB-KW"/>
</dbReference>
<dbReference type="AlphaFoldDB" id="A0A7C5Z2M3"/>
<reference evidence="5" key="1">
    <citation type="journal article" date="2020" name="mSystems">
        <title>Genome- and Community-Level Interaction Insights into Carbon Utilization and Element Cycling Functions of Hydrothermarchaeota in Hydrothermal Sediment.</title>
        <authorList>
            <person name="Zhou Z."/>
            <person name="Liu Y."/>
            <person name="Xu W."/>
            <person name="Pan J."/>
            <person name="Luo Z.H."/>
            <person name="Li M."/>
        </authorList>
    </citation>
    <scope>NUCLEOTIDE SEQUENCE [LARGE SCALE GENOMIC DNA]</scope>
    <source>
        <strain evidence="5">SpSt-102</strain>
    </source>
</reference>
<keyword evidence="2" id="KW-0547">Nucleotide-binding</keyword>
<dbReference type="InterPro" id="IPR003593">
    <property type="entry name" value="AAA+_ATPase"/>
</dbReference>
<dbReference type="InterPro" id="IPR050093">
    <property type="entry name" value="ABC_SmlMolc_Importer"/>
</dbReference>
<dbReference type="EMBL" id="DRUZ01000100">
    <property type="protein sequence ID" value="HHS02553.1"/>
    <property type="molecule type" value="Genomic_DNA"/>
</dbReference>
<keyword evidence="3 5" id="KW-0067">ATP-binding</keyword>
<keyword evidence="1" id="KW-0813">Transport</keyword>
<dbReference type="InterPro" id="IPR027417">
    <property type="entry name" value="P-loop_NTPase"/>
</dbReference>
<comment type="caution">
    <text evidence="5">The sequence shown here is derived from an EMBL/GenBank/DDBJ whole genome shotgun (WGS) entry which is preliminary data.</text>
</comment>
<evidence type="ECO:0000313" key="5">
    <source>
        <dbReference type="EMBL" id="HHS02553.1"/>
    </source>
</evidence>
<gene>
    <name evidence="5" type="ORF">ENL71_08760</name>
</gene>
<dbReference type="PROSITE" id="PS00211">
    <property type="entry name" value="ABC_TRANSPORTER_1"/>
    <property type="match status" value="1"/>
</dbReference>
<protein>
    <submittedName>
        <fullName evidence="5">ATP-binding cassette domain-containing protein</fullName>
    </submittedName>
</protein>
<dbReference type="Pfam" id="PF00005">
    <property type="entry name" value="ABC_tran"/>
    <property type="match status" value="1"/>
</dbReference>
<evidence type="ECO:0000256" key="2">
    <source>
        <dbReference type="ARBA" id="ARBA00022741"/>
    </source>
</evidence>
<sequence>MIKVIDVKKNFGQRTLFECKSLTFEKKGLYIIKGPNGCGKTTFLRMLFGKDKEYSGKIHNLFKKNIMLPQQPYFFKGSVEYNLALALSHESLKSAQEVLKMFGVPIKTNINQLSAGQRQLVSFLRAFYIPSDVLFLDEPDSFLDKDIKEFVYRLIEDEAQKRCIIVVTHYQGVALKGNVIYFENGQIIKEGELYK</sequence>
<feature type="domain" description="ABC transporter" evidence="4">
    <location>
        <begin position="2"/>
        <end position="193"/>
    </location>
</feature>
<dbReference type="SMART" id="SM00382">
    <property type="entry name" value="AAA"/>
    <property type="match status" value="1"/>
</dbReference>
<evidence type="ECO:0000256" key="1">
    <source>
        <dbReference type="ARBA" id="ARBA00022448"/>
    </source>
</evidence>
<dbReference type="CDD" id="cd00267">
    <property type="entry name" value="ABC_ATPase"/>
    <property type="match status" value="1"/>
</dbReference>
<organism evidence="5">
    <name type="scientific">Caldicellulosiruptor owensensis</name>
    <dbReference type="NCBI Taxonomy" id="55205"/>
    <lineage>
        <taxon>Bacteria</taxon>
        <taxon>Bacillati</taxon>
        <taxon>Bacillota</taxon>
        <taxon>Bacillota incertae sedis</taxon>
        <taxon>Caldicellulosiruptorales</taxon>
        <taxon>Caldicellulosiruptoraceae</taxon>
        <taxon>Caldicellulosiruptor</taxon>
    </lineage>
</organism>
<accession>A0A7C5Z2M3</accession>
<evidence type="ECO:0000259" key="4">
    <source>
        <dbReference type="PROSITE" id="PS50893"/>
    </source>
</evidence>